<name>A0ABW1YSD7_9GAMM</name>
<evidence type="ECO:0000313" key="3">
    <source>
        <dbReference type="Proteomes" id="UP001596425"/>
    </source>
</evidence>
<evidence type="ECO:0000313" key="2">
    <source>
        <dbReference type="EMBL" id="MFC6634477.1"/>
    </source>
</evidence>
<dbReference type="EMBL" id="JBHSVR010000001">
    <property type="protein sequence ID" value="MFC6634477.1"/>
    <property type="molecule type" value="Genomic_DNA"/>
</dbReference>
<evidence type="ECO:0000256" key="1">
    <source>
        <dbReference type="SAM" id="Phobius"/>
    </source>
</evidence>
<keyword evidence="3" id="KW-1185">Reference proteome</keyword>
<proteinExistence type="predicted"/>
<dbReference type="RefSeq" id="WP_377516639.1">
    <property type="nucleotide sequence ID" value="NZ_JBHSVR010000001.1"/>
</dbReference>
<comment type="caution">
    <text evidence="2">The sequence shown here is derived from an EMBL/GenBank/DDBJ whole genome shotgun (WGS) entry which is preliminary data.</text>
</comment>
<sequence length="125" mass="13710">MWDIPIESSIYAGGREARKKTPLSFCTFLVGFSRCILVPVIWISFQVARSIAAIAAIGLDAGTSPGAVSFEVSAGLKGSLRWAGQRQLAIALPSIPRLRNVRHQVIVRLFSNKKRATRWVALSFI</sequence>
<protein>
    <submittedName>
        <fullName evidence="2">Uncharacterized protein</fullName>
    </submittedName>
</protein>
<keyword evidence="1" id="KW-0812">Transmembrane</keyword>
<accession>A0ABW1YSD7</accession>
<gene>
    <name evidence="2" type="ORF">ACFQBM_14365</name>
</gene>
<organism evidence="2 3">
    <name type="scientific">Microbulbifer taiwanensis</name>
    <dbReference type="NCBI Taxonomy" id="986746"/>
    <lineage>
        <taxon>Bacteria</taxon>
        <taxon>Pseudomonadati</taxon>
        <taxon>Pseudomonadota</taxon>
        <taxon>Gammaproteobacteria</taxon>
        <taxon>Cellvibrionales</taxon>
        <taxon>Microbulbiferaceae</taxon>
        <taxon>Microbulbifer</taxon>
    </lineage>
</organism>
<keyword evidence="1" id="KW-0472">Membrane</keyword>
<dbReference type="Proteomes" id="UP001596425">
    <property type="component" value="Unassembled WGS sequence"/>
</dbReference>
<keyword evidence="1" id="KW-1133">Transmembrane helix</keyword>
<feature type="transmembrane region" description="Helical" evidence="1">
    <location>
        <begin position="25"/>
        <end position="45"/>
    </location>
</feature>
<reference evidence="3" key="1">
    <citation type="journal article" date="2019" name="Int. J. Syst. Evol. Microbiol.">
        <title>The Global Catalogue of Microorganisms (GCM) 10K type strain sequencing project: providing services to taxonomists for standard genome sequencing and annotation.</title>
        <authorList>
            <consortium name="The Broad Institute Genomics Platform"/>
            <consortium name="The Broad Institute Genome Sequencing Center for Infectious Disease"/>
            <person name="Wu L."/>
            <person name="Ma J."/>
        </authorList>
    </citation>
    <scope>NUCLEOTIDE SEQUENCE [LARGE SCALE GENOMIC DNA]</scope>
    <source>
        <strain evidence="3">CGMCC 1.13718</strain>
    </source>
</reference>